<reference evidence="1" key="1">
    <citation type="journal article" date="2019" name="bioRxiv">
        <title>The Genome of the Zebra Mussel, Dreissena polymorpha: A Resource for Invasive Species Research.</title>
        <authorList>
            <person name="McCartney M.A."/>
            <person name="Auch B."/>
            <person name="Kono T."/>
            <person name="Mallez S."/>
            <person name="Zhang Y."/>
            <person name="Obille A."/>
            <person name="Becker A."/>
            <person name="Abrahante J.E."/>
            <person name="Garbe J."/>
            <person name="Badalamenti J.P."/>
            <person name="Herman A."/>
            <person name="Mangelson H."/>
            <person name="Liachko I."/>
            <person name="Sullivan S."/>
            <person name="Sone E.D."/>
            <person name="Koren S."/>
            <person name="Silverstein K.A.T."/>
            <person name="Beckman K.B."/>
            <person name="Gohl D.M."/>
        </authorList>
    </citation>
    <scope>NUCLEOTIDE SEQUENCE</scope>
    <source>
        <strain evidence="1">Duluth1</strain>
        <tissue evidence="1">Whole animal</tissue>
    </source>
</reference>
<keyword evidence="2" id="KW-1185">Reference proteome</keyword>
<proteinExistence type="predicted"/>
<comment type="caution">
    <text evidence="1">The sequence shown here is derived from an EMBL/GenBank/DDBJ whole genome shotgun (WGS) entry which is preliminary data.</text>
</comment>
<name>A0A9D4KLJ0_DREPO</name>
<protein>
    <submittedName>
        <fullName evidence="1">Uncharacterized protein</fullName>
    </submittedName>
</protein>
<gene>
    <name evidence="1" type="ORF">DPMN_115624</name>
</gene>
<reference evidence="1" key="2">
    <citation type="submission" date="2020-11" db="EMBL/GenBank/DDBJ databases">
        <authorList>
            <person name="McCartney M.A."/>
            <person name="Auch B."/>
            <person name="Kono T."/>
            <person name="Mallez S."/>
            <person name="Becker A."/>
            <person name="Gohl D.M."/>
            <person name="Silverstein K.A.T."/>
            <person name="Koren S."/>
            <person name="Bechman K.B."/>
            <person name="Herman A."/>
            <person name="Abrahante J.E."/>
            <person name="Garbe J."/>
        </authorList>
    </citation>
    <scope>NUCLEOTIDE SEQUENCE</scope>
    <source>
        <strain evidence="1">Duluth1</strain>
        <tissue evidence="1">Whole animal</tissue>
    </source>
</reference>
<organism evidence="1 2">
    <name type="scientific">Dreissena polymorpha</name>
    <name type="common">Zebra mussel</name>
    <name type="synonym">Mytilus polymorpha</name>
    <dbReference type="NCBI Taxonomy" id="45954"/>
    <lineage>
        <taxon>Eukaryota</taxon>
        <taxon>Metazoa</taxon>
        <taxon>Spiralia</taxon>
        <taxon>Lophotrochozoa</taxon>
        <taxon>Mollusca</taxon>
        <taxon>Bivalvia</taxon>
        <taxon>Autobranchia</taxon>
        <taxon>Heteroconchia</taxon>
        <taxon>Euheterodonta</taxon>
        <taxon>Imparidentia</taxon>
        <taxon>Neoheterodontei</taxon>
        <taxon>Myida</taxon>
        <taxon>Dreissenoidea</taxon>
        <taxon>Dreissenidae</taxon>
        <taxon>Dreissena</taxon>
    </lineage>
</organism>
<dbReference type="AlphaFoldDB" id="A0A9D4KLJ0"/>
<dbReference type="EMBL" id="JAIWYP010000004">
    <property type="protein sequence ID" value="KAH3842135.1"/>
    <property type="molecule type" value="Genomic_DNA"/>
</dbReference>
<evidence type="ECO:0000313" key="2">
    <source>
        <dbReference type="Proteomes" id="UP000828390"/>
    </source>
</evidence>
<accession>A0A9D4KLJ0</accession>
<sequence length="202" mass="22716">MRCFHRFHHQRWRSPGTVADCTGKVQFNSEDGLQQSACDSRHTHSAGRYKPGYLDSLGLALQMVPLVAPESPPAPMKRPVALEMGTTDPHKFPIQSSTKGELTRVRRRILPPEVCKPEVPVPIAPAPTVQFVTAPAPDLAPTSSISAPAEPHLPYSTKHYRKKKLEAEHAGEFRRQYNKKLSYRSCNKCFEDRNTGGHKQYY</sequence>
<evidence type="ECO:0000313" key="1">
    <source>
        <dbReference type="EMBL" id="KAH3842135.1"/>
    </source>
</evidence>
<dbReference type="Proteomes" id="UP000828390">
    <property type="component" value="Unassembled WGS sequence"/>
</dbReference>